<comment type="subcellular location">
    <subcellularLocation>
        <location evidence="1">Membrane</location>
        <topology evidence="1">Multi-pass membrane protein</topology>
    </subcellularLocation>
</comment>
<dbReference type="CDD" id="cd15904">
    <property type="entry name" value="TSPO_MBR"/>
    <property type="match status" value="1"/>
</dbReference>
<organism evidence="7 8">
    <name type="scientific">Amycolatopsis albispora</name>
    <dbReference type="NCBI Taxonomy" id="1804986"/>
    <lineage>
        <taxon>Bacteria</taxon>
        <taxon>Bacillati</taxon>
        <taxon>Actinomycetota</taxon>
        <taxon>Actinomycetes</taxon>
        <taxon>Pseudonocardiales</taxon>
        <taxon>Pseudonocardiaceae</taxon>
        <taxon>Amycolatopsis</taxon>
    </lineage>
</organism>
<protein>
    <submittedName>
        <fullName evidence="7">Peripheral-type benzodiazepine receptor</fullName>
    </submittedName>
</protein>
<evidence type="ECO:0000256" key="5">
    <source>
        <dbReference type="ARBA" id="ARBA00023136"/>
    </source>
</evidence>
<comment type="similarity">
    <text evidence="2">Belongs to the TspO/BZRP family.</text>
</comment>
<keyword evidence="4 6" id="KW-1133">Transmembrane helix</keyword>
<keyword evidence="8" id="KW-1185">Reference proteome</keyword>
<feature type="transmembrane region" description="Helical" evidence="6">
    <location>
        <begin position="106"/>
        <end position="125"/>
    </location>
</feature>
<dbReference type="Proteomes" id="UP000250434">
    <property type="component" value="Chromosome"/>
</dbReference>
<evidence type="ECO:0000256" key="6">
    <source>
        <dbReference type="SAM" id="Phobius"/>
    </source>
</evidence>
<dbReference type="PIRSF" id="PIRSF005859">
    <property type="entry name" value="PBR"/>
    <property type="match status" value="1"/>
</dbReference>
<dbReference type="InterPro" id="IPR004307">
    <property type="entry name" value="TspO_MBR"/>
</dbReference>
<name>A0A344L2B2_9PSEU</name>
<dbReference type="PANTHER" id="PTHR10057:SF0">
    <property type="entry name" value="TRANSLOCATOR PROTEIN"/>
    <property type="match status" value="1"/>
</dbReference>
<sequence length="157" mass="16581">MTTTSAHRAPLALAGFAAAVAVVAMAGALASTNARGVYGSLNLPSWAPPPWLFGPVWTVLYGMIAVSGWLYWRAGGDRRGLTVYAAGLLLNLAWTPLFFAAGAYELALADIVLLDLAVVAAIVLFHRRSPVAAWLQVPYLLWILYASALTGAIVALN</sequence>
<evidence type="ECO:0000256" key="1">
    <source>
        <dbReference type="ARBA" id="ARBA00004141"/>
    </source>
</evidence>
<keyword evidence="7" id="KW-0675">Receptor</keyword>
<evidence type="ECO:0000313" key="7">
    <source>
        <dbReference type="EMBL" id="AXB42186.1"/>
    </source>
</evidence>
<evidence type="ECO:0000256" key="4">
    <source>
        <dbReference type="ARBA" id="ARBA00022989"/>
    </source>
</evidence>
<dbReference type="RefSeq" id="WP_113691455.1">
    <property type="nucleotide sequence ID" value="NZ_CP015163.1"/>
</dbReference>
<feature type="transmembrane region" description="Helical" evidence="6">
    <location>
        <begin position="81"/>
        <end position="100"/>
    </location>
</feature>
<keyword evidence="3 6" id="KW-0812">Transmembrane</keyword>
<dbReference type="AlphaFoldDB" id="A0A344L2B2"/>
<reference evidence="7 8" key="1">
    <citation type="submission" date="2016-04" db="EMBL/GenBank/DDBJ databases">
        <title>Complete genome sequence and analysis of deep-sea sediment isolate, Amycolatopsis sp. WP1.</title>
        <authorList>
            <person name="Wang H."/>
            <person name="Chen S."/>
            <person name="Wu Q."/>
        </authorList>
    </citation>
    <scope>NUCLEOTIDE SEQUENCE [LARGE SCALE GENOMIC DNA]</scope>
    <source>
        <strain evidence="7 8">WP1</strain>
    </source>
</reference>
<dbReference type="Gene3D" id="1.20.1260.100">
    <property type="entry name" value="TspO/MBR protein"/>
    <property type="match status" value="1"/>
</dbReference>
<evidence type="ECO:0000256" key="3">
    <source>
        <dbReference type="ARBA" id="ARBA00022692"/>
    </source>
</evidence>
<feature type="transmembrane region" description="Helical" evidence="6">
    <location>
        <begin position="54"/>
        <end position="72"/>
    </location>
</feature>
<evidence type="ECO:0000313" key="8">
    <source>
        <dbReference type="Proteomes" id="UP000250434"/>
    </source>
</evidence>
<dbReference type="GO" id="GO:0016020">
    <property type="term" value="C:membrane"/>
    <property type="evidence" value="ECO:0007669"/>
    <property type="project" value="UniProtKB-SubCell"/>
</dbReference>
<dbReference type="InterPro" id="IPR038330">
    <property type="entry name" value="TspO/MBR-related_sf"/>
</dbReference>
<dbReference type="FunFam" id="1.20.1260.100:FF:000001">
    <property type="entry name" value="translocator protein 2"/>
    <property type="match status" value="1"/>
</dbReference>
<dbReference type="Pfam" id="PF03073">
    <property type="entry name" value="TspO_MBR"/>
    <property type="match status" value="1"/>
</dbReference>
<evidence type="ECO:0000256" key="2">
    <source>
        <dbReference type="ARBA" id="ARBA00007524"/>
    </source>
</evidence>
<accession>A0A344L2B2</accession>
<keyword evidence="5 6" id="KW-0472">Membrane</keyword>
<dbReference type="GO" id="GO:0033013">
    <property type="term" value="P:tetrapyrrole metabolic process"/>
    <property type="evidence" value="ECO:0007669"/>
    <property type="project" value="UniProtKB-ARBA"/>
</dbReference>
<feature type="transmembrane region" description="Helical" evidence="6">
    <location>
        <begin position="137"/>
        <end position="156"/>
    </location>
</feature>
<proteinExistence type="inferred from homology"/>
<dbReference type="OrthoDB" id="9795496at2"/>
<dbReference type="PANTHER" id="PTHR10057">
    <property type="entry name" value="PERIPHERAL-TYPE BENZODIAZEPINE RECEPTOR"/>
    <property type="match status" value="1"/>
</dbReference>
<dbReference type="EMBL" id="CP015163">
    <property type="protein sequence ID" value="AXB42186.1"/>
    <property type="molecule type" value="Genomic_DNA"/>
</dbReference>
<dbReference type="KEGG" id="aab:A4R43_06270"/>
<gene>
    <name evidence="7" type="ORF">A4R43_06270</name>
</gene>